<dbReference type="PROSITE" id="PS50111">
    <property type="entry name" value="CHEMOTAXIS_TRANSDUC_2"/>
    <property type="match status" value="1"/>
</dbReference>
<organism evidence="6 7">
    <name type="scientific">Nitrincola iocasae</name>
    <dbReference type="NCBI Taxonomy" id="2614693"/>
    <lineage>
        <taxon>Bacteria</taxon>
        <taxon>Pseudomonadati</taxon>
        <taxon>Pseudomonadota</taxon>
        <taxon>Gammaproteobacteria</taxon>
        <taxon>Oceanospirillales</taxon>
        <taxon>Oceanospirillaceae</taxon>
        <taxon>Nitrincola</taxon>
    </lineage>
</organism>
<dbReference type="Proteomes" id="UP000325606">
    <property type="component" value="Chromosome"/>
</dbReference>
<dbReference type="KEGG" id="nik:F5I99_10840"/>
<comment type="similarity">
    <text evidence="3">Belongs to the methyl-accepting chemotaxis (MCP) protein family.</text>
</comment>
<dbReference type="SUPFAM" id="SSF58104">
    <property type="entry name" value="Methyl-accepting chemotaxis protein (MCP) signaling domain"/>
    <property type="match status" value="1"/>
</dbReference>
<evidence type="ECO:0000256" key="1">
    <source>
        <dbReference type="ARBA" id="ARBA00004370"/>
    </source>
</evidence>
<feature type="domain" description="Methyl-accepting transducer" evidence="5">
    <location>
        <begin position="106"/>
        <end position="164"/>
    </location>
</feature>
<reference evidence="6 7" key="1">
    <citation type="submission" date="2019-09" db="EMBL/GenBank/DDBJ databases">
        <title>Nitrincola iocasae sp. nov., a bacterium isolated from the sediment collected at a cold seep field in South China Sea.</title>
        <authorList>
            <person name="Zhang H."/>
            <person name="Wang H."/>
            <person name="Li C."/>
        </authorList>
    </citation>
    <scope>NUCLEOTIDE SEQUENCE [LARGE SCALE GENOMIC DNA]</scope>
    <source>
        <strain evidence="6 7">KXZD1103</strain>
    </source>
</reference>
<protein>
    <recommendedName>
        <fullName evidence="5">Methyl-accepting transducer domain-containing protein</fullName>
    </recommendedName>
</protein>
<dbReference type="PANTHER" id="PTHR32089:SF120">
    <property type="entry name" value="METHYL-ACCEPTING CHEMOTAXIS PROTEIN TLPQ"/>
    <property type="match status" value="1"/>
</dbReference>
<name>A0A5J6LF58_9GAMM</name>
<dbReference type="GO" id="GO:0006935">
    <property type="term" value="P:chemotaxis"/>
    <property type="evidence" value="ECO:0007669"/>
    <property type="project" value="UniProtKB-ARBA"/>
</dbReference>
<dbReference type="Gene3D" id="1.10.287.950">
    <property type="entry name" value="Methyl-accepting chemotaxis protein"/>
    <property type="match status" value="1"/>
</dbReference>
<evidence type="ECO:0000256" key="3">
    <source>
        <dbReference type="ARBA" id="ARBA00029447"/>
    </source>
</evidence>
<dbReference type="GO" id="GO:0016020">
    <property type="term" value="C:membrane"/>
    <property type="evidence" value="ECO:0007669"/>
    <property type="project" value="UniProtKB-SubCell"/>
</dbReference>
<dbReference type="Pfam" id="PF00015">
    <property type="entry name" value="MCPsignal"/>
    <property type="match status" value="1"/>
</dbReference>
<dbReference type="AlphaFoldDB" id="A0A5J6LF58"/>
<evidence type="ECO:0000313" key="7">
    <source>
        <dbReference type="Proteomes" id="UP000325606"/>
    </source>
</evidence>
<keyword evidence="2 4" id="KW-0807">Transducer</keyword>
<gene>
    <name evidence="6" type="ORF">F5I99_10840</name>
</gene>
<accession>A0A5J6LF58</accession>
<proteinExistence type="inferred from homology"/>
<sequence>MKLSFQSKLLSSMLLLLILSLLALSTLAHRLLNSEVNQAVQSEIHNTLRNAKTFANGWLAAKSDLVVSLSRELPTQRVEAEKFLTYARDAGQFDLVYAGTASGEMLTRQISDSTDAINTVEQQVQSISSILDNIQGIAEQTNLLALNAAIEAARAGDQGRVALL</sequence>
<comment type="subcellular location">
    <subcellularLocation>
        <location evidence="1">Membrane</location>
    </subcellularLocation>
</comment>
<evidence type="ECO:0000259" key="5">
    <source>
        <dbReference type="PROSITE" id="PS50111"/>
    </source>
</evidence>
<dbReference type="EMBL" id="CP044222">
    <property type="protein sequence ID" value="QEW06966.1"/>
    <property type="molecule type" value="Genomic_DNA"/>
</dbReference>
<dbReference type="PANTHER" id="PTHR32089">
    <property type="entry name" value="METHYL-ACCEPTING CHEMOTAXIS PROTEIN MCPB"/>
    <property type="match status" value="1"/>
</dbReference>
<dbReference type="RefSeq" id="WP_151055920.1">
    <property type="nucleotide sequence ID" value="NZ_CP044222.1"/>
</dbReference>
<dbReference type="InterPro" id="IPR004089">
    <property type="entry name" value="MCPsignal_dom"/>
</dbReference>
<keyword evidence="7" id="KW-1185">Reference proteome</keyword>
<evidence type="ECO:0000256" key="2">
    <source>
        <dbReference type="ARBA" id="ARBA00023224"/>
    </source>
</evidence>
<evidence type="ECO:0000313" key="6">
    <source>
        <dbReference type="EMBL" id="QEW06966.1"/>
    </source>
</evidence>
<dbReference type="GO" id="GO:0007165">
    <property type="term" value="P:signal transduction"/>
    <property type="evidence" value="ECO:0007669"/>
    <property type="project" value="UniProtKB-KW"/>
</dbReference>
<evidence type="ECO:0000256" key="4">
    <source>
        <dbReference type="PROSITE-ProRule" id="PRU00284"/>
    </source>
</evidence>